<organism evidence="3 4">
    <name type="scientific">Podospora didyma</name>
    <dbReference type="NCBI Taxonomy" id="330526"/>
    <lineage>
        <taxon>Eukaryota</taxon>
        <taxon>Fungi</taxon>
        <taxon>Dikarya</taxon>
        <taxon>Ascomycota</taxon>
        <taxon>Pezizomycotina</taxon>
        <taxon>Sordariomycetes</taxon>
        <taxon>Sordariomycetidae</taxon>
        <taxon>Sordariales</taxon>
        <taxon>Podosporaceae</taxon>
        <taxon>Podospora</taxon>
    </lineage>
</organism>
<keyword evidence="1" id="KW-0472">Membrane</keyword>
<feature type="transmembrane region" description="Helical" evidence="1">
    <location>
        <begin position="238"/>
        <end position="257"/>
    </location>
</feature>
<keyword evidence="1" id="KW-0812">Transmembrane</keyword>
<dbReference type="Proteomes" id="UP001285441">
    <property type="component" value="Unassembled WGS sequence"/>
</dbReference>
<evidence type="ECO:0000259" key="2">
    <source>
        <dbReference type="Pfam" id="PF20237"/>
    </source>
</evidence>
<name>A0AAE0K4L4_9PEZI</name>
<reference evidence="3" key="1">
    <citation type="journal article" date="2023" name="Mol. Phylogenet. Evol.">
        <title>Genome-scale phylogeny and comparative genomics of the fungal order Sordariales.</title>
        <authorList>
            <person name="Hensen N."/>
            <person name="Bonometti L."/>
            <person name="Westerberg I."/>
            <person name="Brannstrom I.O."/>
            <person name="Guillou S."/>
            <person name="Cros-Aarteil S."/>
            <person name="Calhoun S."/>
            <person name="Haridas S."/>
            <person name="Kuo A."/>
            <person name="Mondo S."/>
            <person name="Pangilinan J."/>
            <person name="Riley R."/>
            <person name="LaButti K."/>
            <person name="Andreopoulos B."/>
            <person name="Lipzen A."/>
            <person name="Chen C."/>
            <person name="Yan M."/>
            <person name="Daum C."/>
            <person name="Ng V."/>
            <person name="Clum A."/>
            <person name="Steindorff A."/>
            <person name="Ohm R.A."/>
            <person name="Martin F."/>
            <person name="Silar P."/>
            <person name="Natvig D.O."/>
            <person name="Lalanne C."/>
            <person name="Gautier V."/>
            <person name="Ament-Velasquez S.L."/>
            <person name="Kruys A."/>
            <person name="Hutchinson M.I."/>
            <person name="Powell A.J."/>
            <person name="Barry K."/>
            <person name="Miller A.N."/>
            <person name="Grigoriev I.V."/>
            <person name="Debuchy R."/>
            <person name="Gladieux P."/>
            <person name="Hiltunen Thoren M."/>
            <person name="Johannesson H."/>
        </authorList>
    </citation>
    <scope>NUCLEOTIDE SEQUENCE</scope>
    <source>
        <strain evidence="3">CBS 232.78</strain>
    </source>
</reference>
<accession>A0AAE0K4L4</accession>
<feature type="domain" description="DUF6594" evidence="2">
    <location>
        <begin position="28"/>
        <end position="271"/>
    </location>
</feature>
<comment type="caution">
    <text evidence="3">The sequence shown here is derived from an EMBL/GenBank/DDBJ whole genome shotgun (WGS) entry which is preliminary data.</text>
</comment>
<dbReference type="PANTHER" id="PTHR34502:SF4">
    <property type="entry name" value="DUF6594 DOMAIN-CONTAINING PROTEIN"/>
    <property type="match status" value="1"/>
</dbReference>
<gene>
    <name evidence="3" type="ORF">B0H63DRAFT_305759</name>
</gene>
<dbReference type="AlphaFoldDB" id="A0AAE0K4L4"/>
<dbReference type="InterPro" id="IPR046529">
    <property type="entry name" value="DUF6594"/>
</dbReference>
<dbReference type="EMBL" id="JAULSW010000009">
    <property type="protein sequence ID" value="KAK3370023.1"/>
    <property type="molecule type" value="Genomic_DNA"/>
</dbReference>
<evidence type="ECO:0000313" key="3">
    <source>
        <dbReference type="EMBL" id="KAK3370023.1"/>
    </source>
</evidence>
<dbReference type="PANTHER" id="PTHR34502">
    <property type="entry name" value="DUF6594 DOMAIN-CONTAINING PROTEIN-RELATED"/>
    <property type="match status" value="1"/>
</dbReference>
<dbReference type="Pfam" id="PF20237">
    <property type="entry name" value="DUF6594"/>
    <property type="match status" value="1"/>
</dbReference>
<sequence>MAGTVTGIELLPITSEERLAKPWKYIGYRDFVRFAASDDDFITLRRFDELHTRILLSLQDNLSELEAQLKEIDDRLSRRDAPDTDNGCIRKDQAERLNLIASIHKKIDQYDKTLCRYIQLKGRPTVHKTNVRNIKTWLSNRNEPIHPSEVEFVNAGDLISLAKVERASLRRLFEQRILAPSKGLFGLLRNRTRENDLKTTVQGHEGPVSAIGTVTIFVAAIVMLIAPLWALALMGERIVKLVVITVFIVVFLAMLNWGTVSTQFEILAATAG</sequence>
<reference evidence="3" key="2">
    <citation type="submission" date="2023-06" db="EMBL/GenBank/DDBJ databases">
        <authorList>
            <consortium name="Lawrence Berkeley National Laboratory"/>
            <person name="Haridas S."/>
            <person name="Hensen N."/>
            <person name="Bonometti L."/>
            <person name="Westerberg I."/>
            <person name="Brannstrom I.O."/>
            <person name="Guillou S."/>
            <person name="Cros-Aarteil S."/>
            <person name="Calhoun S."/>
            <person name="Kuo A."/>
            <person name="Mondo S."/>
            <person name="Pangilinan J."/>
            <person name="Riley R."/>
            <person name="LaButti K."/>
            <person name="Andreopoulos B."/>
            <person name="Lipzen A."/>
            <person name="Chen C."/>
            <person name="Yanf M."/>
            <person name="Daum C."/>
            <person name="Ng V."/>
            <person name="Clum A."/>
            <person name="Steindorff A."/>
            <person name="Ohm R."/>
            <person name="Martin F."/>
            <person name="Silar P."/>
            <person name="Natvig D."/>
            <person name="Lalanne C."/>
            <person name="Gautier V."/>
            <person name="Ament-velasquez S.L."/>
            <person name="Kruys A."/>
            <person name="Hutchinson M.I."/>
            <person name="Powell A.J."/>
            <person name="Barry K."/>
            <person name="Miller A.N."/>
            <person name="Grigoriev I.V."/>
            <person name="Debuchy R."/>
            <person name="Gladieux P."/>
            <person name="Thoren M.H."/>
            <person name="Johannesson H."/>
        </authorList>
    </citation>
    <scope>NUCLEOTIDE SEQUENCE</scope>
    <source>
        <strain evidence="3">CBS 232.78</strain>
    </source>
</reference>
<keyword evidence="1" id="KW-1133">Transmembrane helix</keyword>
<feature type="transmembrane region" description="Helical" evidence="1">
    <location>
        <begin position="208"/>
        <end position="231"/>
    </location>
</feature>
<evidence type="ECO:0000313" key="4">
    <source>
        <dbReference type="Proteomes" id="UP001285441"/>
    </source>
</evidence>
<protein>
    <recommendedName>
        <fullName evidence="2">DUF6594 domain-containing protein</fullName>
    </recommendedName>
</protein>
<keyword evidence="4" id="KW-1185">Reference proteome</keyword>
<proteinExistence type="predicted"/>
<evidence type="ECO:0000256" key="1">
    <source>
        <dbReference type="SAM" id="Phobius"/>
    </source>
</evidence>